<dbReference type="AlphaFoldDB" id="A0A7K0CWT6"/>
<dbReference type="EMBL" id="WEGK01000002">
    <property type="protein sequence ID" value="MQY17970.1"/>
    <property type="molecule type" value="Genomic_DNA"/>
</dbReference>
<comment type="caution">
    <text evidence="1">The sequence shown here is derived from an EMBL/GenBank/DDBJ whole genome shotgun (WGS) entry which is preliminary data.</text>
</comment>
<accession>A0A7K0CWT6</accession>
<proteinExistence type="predicted"/>
<gene>
    <name evidence="1" type="ORF">NRB20_10380</name>
</gene>
<keyword evidence="2" id="KW-1185">Reference proteome</keyword>
<organism evidence="1 2">
    <name type="scientific">Nocardia macrotermitis</name>
    <dbReference type="NCBI Taxonomy" id="2585198"/>
    <lineage>
        <taxon>Bacteria</taxon>
        <taxon>Bacillati</taxon>
        <taxon>Actinomycetota</taxon>
        <taxon>Actinomycetes</taxon>
        <taxon>Mycobacteriales</taxon>
        <taxon>Nocardiaceae</taxon>
        <taxon>Nocardia</taxon>
    </lineage>
</organism>
<sequence>MTTTIFVIAALSVTVASVGRTVAIALTVHGIHGRYRAEALRGLAECFRFWRK</sequence>
<protein>
    <submittedName>
        <fullName evidence="1">Uncharacterized protein</fullName>
    </submittedName>
</protein>
<evidence type="ECO:0000313" key="1">
    <source>
        <dbReference type="EMBL" id="MQY17970.1"/>
    </source>
</evidence>
<name>A0A7K0CWT6_9NOCA</name>
<evidence type="ECO:0000313" key="2">
    <source>
        <dbReference type="Proteomes" id="UP000438448"/>
    </source>
</evidence>
<dbReference type="Proteomes" id="UP000438448">
    <property type="component" value="Unassembled WGS sequence"/>
</dbReference>
<reference evidence="1 2" key="1">
    <citation type="submission" date="2019-10" db="EMBL/GenBank/DDBJ databases">
        <title>Nocardia macrotermitis sp. nov. and Nocardia aurantia sp. nov., isolated from the gut of fungus growing-termite Macrotermes natalensis.</title>
        <authorList>
            <person name="Benndorf R."/>
            <person name="Schwitalla J."/>
            <person name="Martin K."/>
            <person name="De Beer W."/>
            <person name="Kaster A.-K."/>
            <person name="Vollmers J."/>
            <person name="Poulsen M."/>
            <person name="Beemelmanns C."/>
        </authorList>
    </citation>
    <scope>NUCLEOTIDE SEQUENCE [LARGE SCALE GENOMIC DNA]</scope>
    <source>
        <strain evidence="1 2">RB20</strain>
    </source>
</reference>